<feature type="chain" id="PRO_5007050593" evidence="1">
    <location>
        <begin position="21"/>
        <end position="207"/>
    </location>
</feature>
<sequence>MAIWYITIASLCLATLKAQSQKNELTIIRKPGTQLSNDTVHIDFVARAVVGQCKPSERVCGRIGGHAGQITICSGTRLPERTDMINVYSASGNISSIVVNDYELRNGETLLGHLTVNNHVVEKGGTFVVPFLITDIYPENVTESVKNKTIILLNGQMGIESVDLQFAEEEDENGNTFTLKILPGTAVTNKFTFYPIFIVSTMLLTEL</sequence>
<dbReference type="AlphaFoldDB" id="A0A0X3NH79"/>
<evidence type="ECO:0000256" key="1">
    <source>
        <dbReference type="SAM" id="SignalP"/>
    </source>
</evidence>
<feature type="signal peptide" evidence="1">
    <location>
        <begin position="1"/>
        <end position="20"/>
    </location>
</feature>
<gene>
    <name evidence="2" type="ORF">TR87228</name>
</gene>
<dbReference type="EMBL" id="GEEE01024535">
    <property type="protein sequence ID" value="JAP38690.1"/>
    <property type="molecule type" value="Transcribed_RNA"/>
</dbReference>
<proteinExistence type="predicted"/>
<organism evidence="2">
    <name type="scientific">Schistocephalus solidus</name>
    <name type="common">Tapeworm</name>
    <dbReference type="NCBI Taxonomy" id="70667"/>
    <lineage>
        <taxon>Eukaryota</taxon>
        <taxon>Metazoa</taxon>
        <taxon>Spiralia</taxon>
        <taxon>Lophotrochozoa</taxon>
        <taxon>Platyhelminthes</taxon>
        <taxon>Cestoda</taxon>
        <taxon>Eucestoda</taxon>
        <taxon>Diphyllobothriidea</taxon>
        <taxon>Diphyllobothriidae</taxon>
        <taxon>Schistocephalus</taxon>
    </lineage>
</organism>
<accession>A0A0X3NH79</accession>
<protein>
    <submittedName>
        <fullName evidence="2">Uncharacterized protein</fullName>
    </submittedName>
</protein>
<keyword evidence="1" id="KW-0732">Signal</keyword>
<evidence type="ECO:0000313" key="2">
    <source>
        <dbReference type="EMBL" id="JAP38690.1"/>
    </source>
</evidence>
<reference evidence="2" key="1">
    <citation type="submission" date="2016-01" db="EMBL/GenBank/DDBJ databases">
        <title>Reference transcriptome for the parasite Schistocephalus solidus: insights into the molecular evolution of parasitism.</title>
        <authorList>
            <person name="Hebert F.O."/>
            <person name="Grambauer S."/>
            <person name="Barber I."/>
            <person name="Landry C.R."/>
            <person name="Aubin-Horth N."/>
        </authorList>
    </citation>
    <scope>NUCLEOTIDE SEQUENCE</scope>
</reference>
<name>A0A0X3NH79_SCHSO</name>